<dbReference type="Gene3D" id="1.20.1250.20">
    <property type="entry name" value="MFS general substrate transporter like domains"/>
    <property type="match status" value="2"/>
</dbReference>
<dbReference type="InterPro" id="IPR000849">
    <property type="entry name" value="Sugar_P_transporter"/>
</dbReference>
<feature type="transmembrane region" description="Helical" evidence="5">
    <location>
        <begin position="207"/>
        <end position="230"/>
    </location>
</feature>
<dbReference type="PIRSF" id="PIRSF002808">
    <property type="entry name" value="Hexose_phosphate_transp"/>
    <property type="match status" value="1"/>
</dbReference>
<proteinExistence type="predicted"/>
<evidence type="ECO:0000256" key="3">
    <source>
        <dbReference type="ARBA" id="ARBA00022989"/>
    </source>
</evidence>
<keyword evidence="4 5" id="KW-0472">Membrane</keyword>
<reference evidence="7 8" key="1">
    <citation type="submission" date="2017-06" db="EMBL/GenBank/DDBJ databases">
        <title>Novel microbial phyla capable of carbon fixation and sulfur reduction in deep-sea sediments.</title>
        <authorList>
            <person name="Huang J."/>
            <person name="Baker B."/>
            <person name="Wang Y."/>
        </authorList>
    </citation>
    <scope>NUCLEOTIDE SEQUENCE [LARGE SCALE GENOMIC DNA]</scope>
    <source>
        <strain evidence="7">B3_LCP</strain>
    </source>
</reference>
<evidence type="ECO:0000313" key="7">
    <source>
        <dbReference type="EMBL" id="TKJ42317.1"/>
    </source>
</evidence>
<dbReference type="GO" id="GO:0061513">
    <property type="term" value="F:glucose 6-phosphate:phosphate antiporter activity"/>
    <property type="evidence" value="ECO:0007669"/>
    <property type="project" value="TreeGrafter"/>
</dbReference>
<dbReference type="GO" id="GO:0012505">
    <property type="term" value="C:endomembrane system"/>
    <property type="evidence" value="ECO:0007669"/>
    <property type="project" value="UniProtKB-SubCell"/>
</dbReference>
<dbReference type="SUPFAM" id="SSF103473">
    <property type="entry name" value="MFS general substrate transporter"/>
    <property type="match status" value="1"/>
</dbReference>
<feature type="transmembrane region" description="Helical" evidence="5">
    <location>
        <begin position="18"/>
        <end position="34"/>
    </location>
</feature>
<evidence type="ECO:0000313" key="8">
    <source>
        <dbReference type="Proteomes" id="UP000319619"/>
    </source>
</evidence>
<gene>
    <name evidence="7" type="ORF">CEE37_01155</name>
</gene>
<sequence length="463" mass="50495">MSASIPIQHSQSYRIRRFLNWFPLGLTYAFLYMGRYNLTVSKNALGDLMTKEDFGIIFAAGTITYAFSFLINGPLTDRIGGKKAILIGALGSALMNIIMGLTVRSMLLAGGELNIRLVFSVLYAANMYFQSYGAVAIVKVNASWFHVRERGIFGGIFGILISLGIYFAFDWGYAIVQATKATVETPLNFIQNALRSLLGIEGVGIDATWWVFFIPAGLLIIMFIIELFLLRDLPGQAGHQDFDTGDASSGEEDAPFQLGLLLKKILTNKIILTVAAIEFCSGVMRNGIMHWYPIYIKEELLYGADHFMRANWGLVLMLAGVTGGIFAGFVSDKVFGSRRGPVATLLYGLMLGGAVALIFSLDAPWYVLGFIVAFMSLSVIGVHGMLSGTATMDFGGRKGAATAVGLIDGFVYLGTGVQSLCLGFITTKSWSLWPPFLVPFALIGLILAIRIWHAFPQAKRKGK</sequence>
<feature type="transmembrane region" description="Helical" evidence="5">
    <location>
        <begin position="365"/>
        <end position="388"/>
    </location>
</feature>
<evidence type="ECO:0000256" key="2">
    <source>
        <dbReference type="ARBA" id="ARBA00022692"/>
    </source>
</evidence>
<accession>A0A532V5T5</accession>
<evidence type="ECO:0000259" key="6">
    <source>
        <dbReference type="PROSITE" id="PS50850"/>
    </source>
</evidence>
<feature type="transmembrane region" description="Helical" evidence="5">
    <location>
        <begin position="270"/>
        <end position="292"/>
    </location>
</feature>
<organism evidence="7 8">
    <name type="scientific">candidate division LCP-89 bacterium B3_LCP</name>
    <dbReference type="NCBI Taxonomy" id="2012998"/>
    <lineage>
        <taxon>Bacteria</taxon>
        <taxon>Pseudomonadati</taxon>
        <taxon>Bacteria division LCP-89</taxon>
    </lineage>
</organism>
<dbReference type="InterPro" id="IPR051337">
    <property type="entry name" value="OPA_Antiporter"/>
</dbReference>
<feature type="transmembrane region" description="Helical" evidence="5">
    <location>
        <begin position="400"/>
        <end position="426"/>
    </location>
</feature>
<dbReference type="EMBL" id="NJBN01000001">
    <property type="protein sequence ID" value="TKJ42317.1"/>
    <property type="molecule type" value="Genomic_DNA"/>
</dbReference>
<feature type="domain" description="Major facilitator superfamily (MFS) profile" evidence="6">
    <location>
        <begin position="13"/>
        <end position="459"/>
    </location>
</feature>
<feature type="transmembrane region" description="Helical" evidence="5">
    <location>
        <begin position="150"/>
        <end position="169"/>
    </location>
</feature>
<dbReference type="PANTHER" id="PTHR43826">
    <property type="entry name" value="GLUCOSE-6-PHOSPHATE EXCHANGER SLC37A4"/>
    <property type="match status" value="1"/>
</dbReference>
<dbReference type="GO" id="GO:0016020">
    <property type="term" value="C:membrane"/>
    <property type="evidence" value="ECO:0007669"/>
    <property type="project" value="InterPro"/>
</dbReference>
<feature type="transmembrane region" description="Helical" evidence="5">
    <location>
        <begin position="432"/>
        <end position="453"/>
    </location>
</feature>
<name>A0A532V5T5_UNCL8</name>
<feature type="transmembrane region" description="Helical" evidence="5">
    <location>
        <begin position="54"/>
        <end position="72"/>
    </location>
</feature>
<protein>
    <submittedName>
        <fullName evidence="7">MFS transporter</fullName>
    </submittedName>
</protein>
<evidence type="ECO:0000256" key="4">
    <source>
        <dbReference type="ARBA" id="ARBA00023136"/>
    </source>
</evidence>
<dbReference type="InterPro" id="IPR020846">
    <property type="entry name" value="MFS_dom"/>
</dbReference>
<dbReference type="InterPro" id="IPR036259">
    <property type="entry name" value="MFS_trans_sf"/>
</dbReference>
<dbReference type="Proteomes" id="UP000319619">
    <property type="component" value="Unassembled WGS sequence"/>
</dbReference>
<comment type="caution">
    <text evidence="7">The sequence shown here is derived from an EMBL/GenBank/DDBJ whole genome shotgun (WGS) entry which is preliminary data.</text>
</comment>
<feature type="transmembrane region" description="Helical" evidence="5">
    <location>
        <begin position="312"/>
        <end position="330"/>
    </location>
</feature>
<keyword evidence="2 5" id="KW-0812">Transmembrane</keyword>
<dbReference type="InterPro" id="IPR011701">
    <property type="entry name" value="MFS"/>
</dbReference>
<dbReference type="Pfam" id="PF07690">
    <property type="entry name" value="MFS_1"/>
    <property type="match status" value="1"/>
</dbReference>
<comment type="subcellular location">
    <subcellularLocation>
        <location evidence="1">Endomembrane system</location>
        <topology evidence="1">Multi-pass membrane protein</topology>
    </subcellularLocation>
</comment>
<feature type="transmembrane region" description="Helical" evidence="5">
    <location>
        <begin position="115"/>
        <end position="138"/>
    </location>
</feature>
<dbReference type="PANTHER" id="PTHR43826:SF3">
    <property type="entry name" value="GLUCOSE-6-PHOSPHATE EXCHANGER SLC37A4"/>
    <property type="match status" value="1"/>
</dbReference>
<keyword evidence="3 5" id="KW-1133">Transmembrane helix</keyword>
<feature type="transmembrane region" description="Helical" evidence="5">
    <location>
        <begin position="84"/>
        <end position="103"/>
    </location>
</feature>
<evidence type="ECO:0000256" key="1">
    <source>
        <dbReference type="ARBA" id="ARBA00004127"/>
    </source>
</evidence>
<evidence type="ECO:0000256" key="5">
    <source>
        <dbReference type="SAM" id="Phobius"/>
    </source>
</evidence>
<dbReference type="AlphaFoldDB" id="A0A532V5T5"/>
<dbReference type="PROSITE" id="PS50850">
    <property type="entry name" value="MFS"/>
    <property type="match status" value="1"/>
</dbReference>
<feature type="transmembrane region" description="Helical" evidence="5">
    <location>
        <begin position="342"/>
        <end position="359"/>
    </location>
</feature>
<dbReference type="GO" id="GO:0035435">
    <property type="term" value="P:phosphate ion transmembrane transport"/>
    <property type="evidence" value="ECO:0007669"/>
    <property type="project" value="TreeGrafter"/>
</dbReference>